<accession>A0A6G1KK94</accession>
<reference evidence="2" key="1">
    <citation type="journal article" date="2020" name="Stud. Mycol.">
        <title>101 Dothideomycetes genomes: a test case for predicting lifestyles and emergence of pathogens.</title>
        <authorList>
            <person name="Haridas S."/>
            <person name="Albert R."/>
            <person name="Binder M."/>
            <person name="Bloem J."/>
            <person name="Labutti K."/>
            <person name="Salamov A."/>
            <person name="Andreopoulos B."/>
            <person name="Baker S."/>
            <person name="Barry K."/>
            <person name="Bills G."/>
            <person name="Bluhm B."/>
            <person name="Cannon C."/>
            <person name="Castanera R."/>
            <person name="Culley D."/>
            <person name="Daum C."/>
            <person name="Ezra D."/>
            <person name="Gonzalez J."/>
            <person name="Henrissat B."/>
            <person name="Kuo A."/>
            <person name="Liang C."/>
            <person name="Lipzen A."/>
            <person name="Lutzoni F."/>
            <person name="Magnuson J."/>
            <person name="Mondo S."/>
            <person name="Nolan M."/>
            <person name="Ohm R."/>
            <person name="Pangilinan J."/>
            <person name="Park H.-J."/>
            <person name="Ramirez L."/>
            <person name="Alfaro M."/>
            <person name="Sun H."/>
            <person name="Tritt A."/>
            <person name="Yoshinaga Y."/>
            <person name="Zwiers L.-H."/>
            <person name="Turgeon B."/>
            <person name="Goodwin S."/>
            <person name="Spatafora J."/>
            <person name="Crous P."/>
            <person name="Grigoriev I."/>
        </authorList>
    </citation>
    <scope>NUCLEOTIDE SEQUENCE</scope>
    <source>
        <strain evidence="2">CBS 279.74</strain>
    </source>
</reference>
<dbReference type="EMBL" id="MU005765">
    <property type="protein sequence ID" value="KAF2713254.1"/>
    <property type="molecule type" value="Genomic_DNA"/>
</dbReference>
<evidence type="ECO:0000313" key="2">
    <source>
        <dbReference type="EMBL" id="KAF2713254.1"/>
    </source>
</evidence>
<dbReference type="AlphaFoldDB" id="A0A6G1KK94"/>
<organism evidence="2 3">
    <name type="scientific">Pleomassaria siparia CBS 279.74</name>
    <dbReference type="NCBI Taxonomy" id="1314801"/>
    <lineage>
        <taxon>Eukaryota</taxon>
        <taxon>Fungi</taxon>
        <taxon>Dikarya</taxon>
        <taxon>Ascomycota</taxon>
        <taxon>Pezizomycotina</taxon>
        <taxon>Dothideomycetes</taxon>
        <taxon>Pleosporomycetidae</taxon>
        <taxon>Pleosporales</taxon>
        <taxon>Pleomassariaceae</taxon>
        <taxon>Pleomassaria</taxon>
    </lineage>
</organism>
<evidence type="ECO:0000256" key="1">
    <source>
        <dbReference type="SAM" id="MobiDB-lite"/>
    </source>
</evidence>
<proteinExistence type="predicted"/>
<feature type="compositionally biased region" description="Basic and acidic residues" evidence="1">
    <location>
        <begin position="147"/>
        <end position="171"/>
    </location>
</feature>
<sequence length="171" mass="18580">MSATELPLYEMAAALGFEEPRVGKPAAVKEEKSKSVDTVKPRLNPAATEFQPLRAEESLEKQLACAREAIYRSGWEAGRDFGHIEGLESGMSKGKAMGFVAGHKRGIEEGRLLGLEEGTKGGKLLGKSEVKREAVDVVSRGTQTSMDMHKAELQRLPPDDPSKMILEGSKK</sequence>
<protein>
    <recommendedName>
        <fullName evidence="4">Essential protein Yae1 N-terminal domain-containing protein</fullName>
    </recommendedName>
</protein>
<evidence type="ECO:0000313" key="3">
    <source>
        <dbReference type="Proteomes" id="UP000799428"/>
    </source>
</evidence>
<gene>
    <name evidence="2" type="ORF">K504DRAFT_517235</name>
</gene>
<keyword evidence="3" id="KW-1185">Reference proteome</keyword>
<name>A0A6G1KK94_9PLEO</name>
<evidence type="ECO:0008006" key="4">
    <source>
        <dbReference type="Google" id="ProtNLM"/>
    </source>
</evidence>
<dbReference type="Proteomes" id="UP000799428">
    <property type="component" value="Unassembled WGS sequence"/>
</dbReference>
<feature type="region of interest" description="Disordered" evidence="1">
    <location>
        <begin position="139"/>
        <end position="171"/>
    </location>
</feature>